<gene>
    <name evidence="2" type="ORF">M6B38_318895</name>
</gene>
<reference evidence="2" key="2">
    <citation type="submission" date="2023-04" db="EMBL/GenBank/DDBJ databases">
        <authorList>
            <person name="Bruccoleri R.E."/>
            <person name="Oakeley E.J."/>
            <person name="Faust A.-M."/>
            <person name="Dessus-Babus S."/>
            <person name="Altorfer M."/>
            <person name="Burckhardt D."/>
            <person name="Oertli M."/>
            <person name="Naumann U."/>
            <person name="Petersen F."/>
            <person name="Wong J."/>
        </authorList>
    </citation>
    <scope>NUCLEOTIDE SEQUENCE</scope>
    <source>
        <strain evidence="2">GSM-AAB239-AS_SAM_17_03QT</strain>
        <tissue evidence="2">Leaf</tissue>
    </source>
</reference>
<proteinExistence type="predicted"/>
<feature type="compositionally biased region" description="Basic and acidic residues" evidence="1">
    <location>
        <begin position="36"/>
        <end position="45"/>
    </location>
</feature>
<feature type="region of interest" description="Disordered" evidence="1">
    <location>
        <begin position="86"/>
        <end position="183"/>
    </location>
</feature>
<comment type="caution">
    <text evidence="2">The sequence shown here is derived from an EMBL/GenBank/DDBJ whole genome shotgun (WGS) entry which is preliminary data.</text>
</comment>
<organism evidence="2 3">
    <name type="scientific">Iris pallida</name>
    <name type="common">Sweet iris</name>
    <dbReference type="NCBI Taxonomy" id="29817"/>
    <lineage>
        <taxon>Eukaryota</taxon>
        <taxon>Viridiplantae</taxon>
        <taxon>Streptophyta</taxon>
        <taxon>Embryophyta</taxon>
        <taxon>Tracheophyta</taxon>
        <taxon>Spermatophyta</taxon>
        <taxon>Magnoliopsida</taxon>
        <taxon>Liliopsida</taxon>
        <taxon>Asparagales</taxon>
        <taxon>Iridaceae</taxon>
        <taxon>Iridoideae</taxon>
        <taxon>Irideae</taxon>
        <taxon>Iris</taxon>
    </lineage>
</organism>
<feature type="compositionally biased region" description="Basic and acidic residues" evidence="1">
    <location>
        <begin position="53"/>
        <end position="63"/>
    </location>
</feature>
<dbReference type="EMBL" id="JANAVB010010600">
    <property type="protein sequence ID" value="KAJ6838728.1"/>
    <property type="molecule type" value="Genomic_DNA"/>
</dbReference>
<feature type="region of interest" description="Disordered" evidence="1">
    <location>
        <begin position="33"/>
        <end position="71"/>
    </location>
</feature>
<feature type="compositionally biased region" description="Basic and acidic residues" evidence="1">
    <location>
        <begin position="151"/>
        <end position="177"/>
    </location>
</feature>
<keyword evidence="3" id="KW-1185">Reference proteome</keyword>
<name>A0AAX6HDI7_IRIPA</name>
<feature type="compositionally biased region" description="Basic and acidic residues" evidence="1">
    <location>
        <begin position="86"/>
        <end position="99"/>
    </location>
</feature>
<feature type="compositionally biased region" description="Basic and acidic residues" evidence="1">
    <location>
        <begin position="109"/>
        <end position="143"/>
    </location>
</feature>
<protein>
    <submittedName>
        <fullName evidence="2">Scopoletin glucosyltransferase-like</fullName>
    </submittedName>
</protein>
<evidence type="ECO:0000313" key="2">
    <source>
        <dbReference type="EMBL" id="KAJ6838728.1"/>
    </source>
</evidence>
<dbReference type="AlphaFoldDB" id="A0AAX6HDI7"/>
<reference evidence="2" key="1">
    <citation type="journal article" date="2023" name="GigaByte">
        <title>Genome assembly of the bearded iris, Iris pallida Lam.</title>
        <authorList>
            <person name="Bruccoleri R.E."/>
            <person name="Oakeley E.J."/>
            <person name="Faust A.M.E."/>
            <person name="Altorfer M."/>
            <person name="Dessus-Babus S."/>
            <person name="Burckhardt D."/>
            <person name="Oertli M."/>
            <person name="Naumann U."/>
            <person name="Petersen F."/>
            <person name="Wong J."/>
        </authorList>
    </citation>
    <scope>NUCLEOTIDE SEQUENCE</scope>
    <source>
        <strain evidence="2">GSM-AAB239-AS_SAM_17_03QT</strain>
    </source>
</reference>
<dbReference type="Proteomes" id="UP001140949">
    <property type="component" value="Unassembled WGS sequence"/>
</dbReference>
<evidence type="ECO:0000256" key="1">
    <source>
        <dbReference type="SAM" id="MobiDB-lite"/>
    </source>
</evidence>
<sequence>MRKARDDKSLRAGGVALEWPVAVHAVDQAEVEEADAVEHEPRYAELSRSIVGPREEPVGHDAVGEELSQDPVELLAKPGYRIEELEDQRGPVPEGDGREVLAPFGQAGVRREGDEPEAHRIGGERGVGPREERLHEGRVRGGGEDGGLDAAHGEELGHVERREDVAWGHQGEEEHAETTTVAF</sequence>
<accession>A0AAX6HDI7</accession>
<evidence type="ECO:0000313" key="3">
    <source>
        <dbReference type="Proteomes" id="UP001140949"/>
    </source>
</evidence>